<feature type="domain" description="Cation-transporting P-type ATPase N-terminal" evidence="3">
    <location>
        <begin position="48"/>
        <end position="93"/>
    </location>
</feature>
<dbReference type="GO" id="GO:0030007">
    <property type="term" value="P:intracellular potassium ion homeostasis"/>
    <property type="evidence" value="ECO:0007669"/>
    <property type="project" value="TreeGrafter"/>
</dbReference>
<feature type="transmembrane region" description="Helical" evidence="1">
    <location>
        <begin position="76"/>
        <end position="98"/>
    </location>
</feature>
<evidence type="ECO:0000259" key="3">
    <source>
        <dbReference type="Pfam" id="PF00690"/>
    </source>
</evidence>
<dbReference type="Proteomes" id="UP000748756">
    <property type="component" value="Unassembled WGS sequence"/>
</dbReference>
<dbReference type="GO" id="GO:0005391">
    <property type="term" value="F:P-type sodium:potassium-exchanging transporter activity"/>
    <property type="evidence" value="ECO:0007669"/>
    <property type="project" value="TreeGrafter"/>
</dbReference>
<organism evidence="4 5">
    <name type="scientific">Linnemannia schmuckeri</name>
    <dbReference type="NCBI Taxonomy" id="64567"/>
    <lineage>
        <taxon>Eukaryota</taxon>
        <taxon>Fungi</taxon>
        <taxon>Fungi incertae sedis</taxon>
        <taxon>Mucoromycota</taxon>
        <taxon>Mortierellomycotina</taxon>
        <taxon>Mortierellomycetes</taxon>
        <taxon>Mortierellales</taxon>
        <taxon>Mortierellaceae</taxon>
        <taxon>Linnemannia</taxon>
    </lineage>
</organism>
<dbReference type="InterPro" id="IPR050510">
    <property type="entry name" value="Cation_transp_ATPase_P-type"/>
</dbReference>
<evidence type="ECO:0000256" key="1">
    <source>
        <dbReference type="SAM" id="Phobius"/>
    </source>
</evidence>
<keyword evidence="5" id="KW-1185">Reference proteome</keyword>
<dbReference type="InterPro" id="IPR004014">
    <property type="entry name" value="ATPase_P-typ_cation-transptr_N"/>
</dbReference>
<dbReference type="AlphaFoldDB" id="A0A9P5RW89"/>
<dbReference type="Gene3D" id="2.70.150.10">
    <property type="entry name" value="Calcium-transporting ATPase, cytoplasmic transduction domain A"/>
    <property type="match status" value="1"/>
</dbReference>
<dbReference type="GO" id="GO:0006883">
    <property type="term" value="P:intracellular sodium ion homeostasis"/>
    <property type="evidence" value="ECO:0007669"/>
    <property type="project" value="TreeGrafter"/>
</dbReference>
<feature type="non-terminal residue" evidence="4">
    <location>
        <position position="323"/>
    </location>
</feature>
<dbReference type="EMBL" id="JAAAUQ010000733">
    <property type="protein sequence ID" value="KAF9147920.1"/>
    <property type="molecule type" value="Genomic_DNA"/>
</dbReference>
<protein>
    <recommendedName>
        <fullName evidence="6">Cation-transporting P-type ATPase N-terminal domain-containing protein</fullName>
    </recommendedName>
</protein>
<dbReference type="PANTHER" id="PTHR43294">
    <property type="entry name" value="SODIUM/POTASSIUM-TRANSPORTING ATPASE SUBUNIT ALPHA"/>
    <property type="match status" value="1"/>
</dbReference>
<dbReference type="SUPFAM" id="SSF81665">
    <property type="entry name" value="Calcium ATPase, transmembrane domain M"/>
    <property type="match status" value="1"/>
</dbReference>
<dbReference type="SUPFAM" id="SSF81653">
    <property type="entry name" value="Calcium ATPase, transduction domain A"/>
    <property type="match status" value="1"/>
</dbReference>
<proteinExistence type="predicted"/>
<keyword evidence="1" id="KW-0472">Membrane</keyword>
<dbReference type="InterPro" id="IPR023298">
    <property type="entry name" value="ATPase_P-typ_TM_dom_sf"/>
</dbReference>
<accession>A0A9P5RW89</accession>
<evidence type="ECO:0008006" key="6">
    <source>
        <dbReference type="Google" id="ProtNLM"/>
    </source>
</evidence>
<evidence type="ECO:0000259" key="2">
    <source>
        <dbReference type="Pfam" id="PF00122"/>
    </source>
</evidence>
<dbReference type="InterPro" id="IPR008250">
    <property type="entry name" value="ATPase_P-typ_transduc_dom_A_sf"/>
</dbReference>
<dbReference type="Pfam" id="PF00122">
    <property type="entry name" value="E1-E2_ATPase"/>
    <property type="match status" value="1"/>
</dbReference>
<dbReference type="GO" id="GO:1990573">
    <property type="term" value="P:potassium ion import across plasma membrane"/>
    <property type="evidence" value="ECO:0007669"/>
    <property type="project" value="TreeGrafter"/>
</dbReference>
<dbReference type="PANTHER" id="PTHR43294:SF20">
    <property type="entry name" value="P-TYPE ATPASE"/>
    <property type="match status" value="1"/>
</dbReference>
<dbReference type="Gene3D" id="1.20.1110.10">
    <property type="entry name" value="Calcium-transporting ATPase, transmembrane domain"/>
    <property type="match status" value="1"/>
</dbReference>
<comment type="caution">
    <text evidence="4">The sequence shown here is derived from an EMBL/GenBank/DDBJ whole genome shotgun (WGS) entry which is preliminary data.</text>
</comment>
<dbReference type="GO" id="GO:1902600">
    <property type="term" value="P:proton transmembrane transport"/>
    <property type="evidence" value="ECO:0007669"/>
    <property type="project" value="TreeGrafter"/>
</dbReference>
<feature type="domain" description="P-type ATPase A" evidence="2">
    <location>
        <begin position="162"/>
        <end position="238"/>
    </location>
</feature>
<dbReference type="OrthoDB" id="2409158at2759"/>
<reference evidence="4" key="1">
    <citation type="journal article" date="2020" name="Fungal Divers.">
        <title>Resolving the Mortierellaceae phylogeny through synthesis of multi-gene phylogenetics and phylogenomics.</title>
        <authorList>
            <person name="Vandepol N."/>
            <person name="Liber J."/>
            <person name="Desiro A."/>
            <person name="Na H."/>
            <person name="Kennedy M."/>
            <person name="Barry K."/>
            <person name="Grigoriev I.V."/>
            <person name="Miller A.N."/>
            <person name="O'Donnell K."/>
            <person name="Stajich J.E."/>
            <person name="Bonito G."/>
        </authorList>
    </citation>
    <scope>NUCLEOTIDE SEQUENCE</scope>
    <source>
        <strain evidence="4">NRRL 6426</strain>
    </source>
</reference>
<dbReference type="GO" id="GO:0036376">
    <property type="term" value="P:sodium ion export across plasma membrane"/>
    <property type="evidence" value="ECO:0007669"/>
    <property type="project" value="TreeGrafter"/>
</dbReference>
<gene>
    <name evidence="4" type="ORF">BG015_010360</name>
</gene>
<evidence type="ECO:0000313" key="4">
    <source>
        <dbReference type="EMBL" id="KAF9147920.1"/>
    </source>
</evidence>
<sequence>MATSHSNKSTHGTTDYFNMVSTSLPSPLTSPSPSPFPGAHDFTGLLPLSDEQVERAKALHGKNLIAFGNDQVWYKVLFRALVHPFNILLAVLGTATFLTGDNQGGTIMFIMVLLSTSLRFWQEWKSAAAAQSLKSMVSTLITVTRLYSCPENRDPTPEDVARMINHATVRMDIPIEDVVPGDWVQLSAGDLIPADVRVMESKDLFVSQATLTGEAMPVEKFGAASEAMAAWRQRSIYEEMAKSAVPVDASAVSVPPAVEMVDMDASRSTSPALGFDRPSSKMTSFKSSVKRSVFACFGIRRFDPEATSAGHNKNGVDLSAPDV</sequence>
<evidence type="ECO:0000313" key="5">
    <source>
        <dbReference type="Proteomes" id="UP000748756"/>
    </source>
</evidence>
<keyword evidence="1" id="KW-0812">Transmembrane</keyword>
<name>A0A9P5RW89_9FUNG</name>
<dbReference type="GO" id="GO:0005886">
    <property type="term" value="C:plasma membrane"/>
    <property type="evidence" value="ECO:0007669"/>
    <property type="project" value="TreeGrafter"/>
</dbReference>
<dbReference type="InterPro" id="IPR059000">
    <property type="entry name" value="ATPase_P-type_domA"/>
</dbReference>
<dbReference type="Pfam" id="PF00690">
    <property type="entry name" value="Cation_ATPase_N"/>
    <property type="match status" value="1"/>
</dbReference>
<keyword evidence="1" id="KW-1133">Transmembrane helix</keyword>